<dbReference type="Gramene" id="C.cajan_01262.t">
    <property type="protein sequence ID" value="C.cajan_01262.t.cds1"/>
    <property type="gene ID" value="C.cajan_01262"/>
</dbReference>
<dbReference type="GO" id="GO:0003676">
    <property type="term" value="F:nucleic acid binding"/>
    <property type="evidence" value="ECO:0007669"/>
    <property type="project" value="InterPro"/>
</dbReference>
<dbReference type="SUPFAM" id="SSF53098">
    <property type="entry name" value="Ribonuclease H-like"/>
    <property type="match status" value="1"/>
</dbReference>
<keyword evidence="3" id="KW-1185">Reference proteome</keyword>
<organism evidence="2 3">
    <name type="scientific">Cajanus cajan</name>
    <name type="common">Pigeon pea</name>
    <name type="synonym">Cajanus indicus</name>
    <dbReference type="NCBI Taxonomy" id="3821"/>
    <lineage>
        <taxon>Eukaryota</taxon>
        <taxon>Viridiplantae</taxon>
        <taxon>Streptophyta</taxon>
        <taxon>Embryophyta</taxon>
        <taxon>Tracheophyta</taxon>
        <taxon>Spermatophyta</taxon>
        <taxon>Magnoliopsida</taxon>
        <taxon>eudicotyledons</taxon>
        <taxon>Gunneridae</taxon>
        <taxon>Pentapetalae</taxon>
        <taxon>rosids</taxon>
        <taxon>fabids</taxon>
        <taxon>Fabales</taxon>
        <taxon>Fabaceae</taxon>
        <taxon>Papilionoideae</taxon>
        <taxon>50 kb inversion clade</taxon>
        <taxon>NPAAA clade</taxon>
        <taxon>indigoferoid/millettioid clade</taxon>
        <taxon>Phaseoleae</taxon>
        <taxon>Cajanus</taxon>
    </lineage>
</organism>
<dbReference type="Pfam" id="PF25597">
    <property type="entry name" value="SH3_retrovirus"/>
    <property type="match status" value="1"/>
</dbReference>
<proteinExistence type="predicted"/>
<dbReference type="InterPro" id="IPR012337">
    <property type="entry name" value="RNaseH-like_sf"/>
</dbReference>
<dbReference type="InterPro" id="IPR039537">
    <property type="entry name" value="Retrotran_Ty1/copia-like"/>
</dbReference>
<reference evidence="2 3" key="1">
    <citation type="journal article" date="2012" name="Nat. Biotechnol.">
        <title>Draft genome sequence of pigeonpea (Cajanus cajan), an orphan legume crop of resource-poor farmers.</title>
        <authorList>
            <person name="Varshney R.K."/>
            <person name="Chen W."/>
            <person name="Li Y."/>
            <person name="Bharti A.K."/>
            <person name="Saxena R.K."/>
            <person name="Schlueter J.A."/>
            <person name="Donoghue M.T."/>
            <person name="Azam S."/>
            <person name="Fan G."/>
            <person name="Whaley A.M."/>
            <person name="Farmer A.D."/>
            <person name="Sheridan J."/>
            <person name="Iwata A."/>
            <person name="Tuteja R."/>
            <person name="Penmetsa R.V."/>
            <person name="Wu W."/>
            <person name="Upadhyaya H.D."/>
            <person name="Yang S.P."/>
            <person name="Shah T."/>
            <person name="Saxena K.B."/>
            <person name="Michael T."/>
            <person name="McCombie W.R."/>
            <person name="Yang B."/>
            <person name="Zhang G."/>
            <person name="Yang H."/>
            <person name="Wang J."/>
            <person name="Spillane C."/>
            <person name="Cook D.R."/>
            <person name="May G.D."/>
            <person name="Xu X."/>
            <person name="Jackson S.A."/>
        </authorList>
    </citation>
    <scope>NUCLEOTIDE SEQUENCE [LARGE SCALE GENOMIC DNA]</scope>
    <source>
        <strain evidence="3">cv. Asha</strain>
    </source>
</reference>
<dbReference type="OMA" id="TINIAIY"/>
<sequence>MNQTLLQCARCMHLNVGLSKEFWVKTINIAIYLVNRSPSTIINLKTPQEVWSGKPFDYIGLRIFGCPTYAQVNDGKLEPRAMKCIFLSYSTGVKGYRIWCTKNNRTKKFVISRNVTFNESAMFGQKEEVENLVGNKNTNKGAHQKVELEVEDSK</sequence>
<dbReference type="STRING" id="3821.A0A151SK12"/>
<evidence type="ECO:0000313" key="2">
    <source>
        <dbReference type="EMBL" id="KYP55089.1"/>
    </source>
</evidence>
<dbReference type="Proteomes" id="UP000075243">
    <property type="component" value="Chromosome 11"/>
</dbReference>
<evidence type="ECO:0000313" key="3">
    <source>
        <dbReference type="Proteomes" id="UP000075243"/>
    </source>
</evidence>
<dbReference type="EMBL" id="CM003613">
    <property type="protein sequence ID" value="KYP55089.1"/>
    <property type="molecule type" value="Genomic_DNA"/>
</dbReference>
<dbReference type="InterPro" id="IPR036397">
    <property type="entry name" value="RNaseH_sf"/>
</dbReference>
<feature type="domain" description="Retroviral polymerase SH3-like" evidence="1">
    <location>
        <begin position="66"/>
        <end position="128"/>
    </location>
</feature>
<protein>
    <submittedName>
        <fullName evidence="2">Retrovirus-related Pol polyprotein from transposon TNT 1-94</fullName>
    </submittedName>
</protein>
<dbReference type="PANTHER" id="PTHR42648">
    <property type="entry name" value="TRANSPOSASE, PUTATIVE-RELATED"/>
    <property type="match status" value="1"/>
</dbReference>
<accession>A0A151SK12</accession>
<dbReference type="PANTHER" id="PTHR42648:SF28">
    <property type="entry name" value="TRANSPOSON-ENCODED PROTEIN WITH RIBONUCLEASE H-LIKE AND RETROVIRUS ZINC FINGER-LIKE DOMAINS"/>
    <property type="match status" value="1"/>
</dbReference>
<gene>
    <name evidence="2" type="ORF">KK1_001294</name>
</gene>
<evidence type="ECO:0000259" key="1">
    <source>
        <dbReference type="Pfam" id="PF25597"/>
    </source>
</evidence>
<dbReference type="Gene3D" id="3.30.420.10">
    <property type="entry name" value="Ribonuclease H-like superfamily/Ribonuclease H"/>
    <property type="match status" value="1"/>
</dbReference>
<name>A0A151SK12_CAJCA</name>
<dbReference type="AlphaFoldDB" id="A0A151SK12"/>
<dbReference type="InterPro" id="IPR057670">
    <property type="entry name" value="SH3_retrovirus"/>
</dbReference>